<evidence type="ECO:0000313" key="2">
    <source>
        <dbReference type="EMBL" id="TNN54042.1"/>
    </source>
</evidence>
<evidence type="ECO:0000313" key="3">
    <source>
        <dbReference type="Proteomes" id="UP000314294"/>
    </source>
</evidence>
<name>A0A4Z2GN10_9TELE</name>
<comment type="caution">
    <text evidence="2">The sequence shown here is derived from an EMBL/GenBank/DDBJ whole genome shotgun (WGS) entry which is preliminary data.</text>
</comment>
<sequence length="167" mass="18407">MHTDGTANDSPAEGEPAPPRGRSVETPMMPAHVFSSLSQHLRSTKKDGRRGRTMSSASEAERRTGLYLRDVALALVPILLFLGRVNVWRNTLVGVVIERKRRRLSGEEELISNDNGTESVVSISMIRLQRSMSRGPQQLAADATLHSVPRSPEAPPPLLHRAPHAFF</sequence>
<evidence type="ECO:0000256" key="1">
    <source>
        <dbReference type="SAM" id="MobiDB-lite"/>
    </source>
</evidence>
<protein>
    <submittedName>
        <fullName evidence="2">Uncharacterized protein</fullName>
    </submittedName>
</protein>
<proteinExistence type="predicted"/>
<gene>
    <name evidence="2" type="ORF">EYF80_035733</name>
</gene>
<reference evidence="2 3" key="1">
    <citation type="submission" date="2019-03" db="EMBL/GenBank/DDBJ databases">
        <title>First draft genome of Liparis tanakae, snailfish: a comprehensive survey of snailfish specific genes.</title>
        <authorList>
            <person name="Kim W."/>
            <person name="Song I."/>
            <person name="Jeong J.-H."/>
            <person name="Kim D."/>
            <person name="Kim S."/>
            <person name="Ryu S."/>
            <person name="Song J.Y."/>
            <person name="Lee S.K."/>
        </authorList>
    </citation>
    <scope>NUCLEOTIDE SEQUENCE [LARGE SCALE GENOMIC DNA]</scope>
    <source>
        <tissue evidence="2">Muscle</tissue>
    </source>
</reference>
<dbReference type="AlphaFoldDB" id="A0A4Z2GN10"/>
<organism evidence="2 3">
    <name type="scientific">Liparis tanakae</name>
    <name type="common">Tanaka's snailfish</name>
    <dbReference type="NCBI Taxonomy" id="230148"/>
    <lineage>
        <taxon>Eukaryota</taxon>
        <taxon>Metazoa</taxon>
        <taxon>Chordata</taxon>
        <taxon>Craniata</taxon>
        <taxon>Vertebrata</taxon>
        <taxon>Euteleostomi</taxon>
        <taxon>Actinopterygii</taxon>
        <taxon>Neopterygii</taxon>
        <taxon>Teleostei</taxon>
        <taxon>Neoteleostei</taxon>
        <taxon>Acanthomorphata</taxon>
        <taxon>Eupercaria</taxon>
        <taxon>Perciformes</taxon>
        <taxon>Cottioidei</taxon>
        <taxon>Cottales</taxon>
        <taxon>Liparidae</taxon>
        <taxon>Liparis</taxon>
    </lineage>
</organism>
<dbReference type="Proteomes" id="UP000314294">
    <property type="component" value="Unassembled WGS sequence"/>
</dbReference>
<feature type="region of interest" description="Disordered" evidence="1">
    <location>
        <begin position="1"/>
        <end position="61"/>
    </location>
</feature>
<accession>A0A4Z2GN10</accession>
<keyword evidence="3" id="KW-1185">Reference proteome</keyword>
<dbReference type="EMBL" id="SRLO01000497">
    <property type="protein sequence ID" value="TNN54042.1"/>
    <property type="molecule type" value="Genomic_DNA"/>
</dbReference>